<comment type="caution">
    <text evidence="1">The sequence shown here is derived from an EMBL/GenBank/DDBJ whole genome shotgun (WGS) entry which is preliminary data.</text>
</comment>
<protein>
    <submittedName>
        <fullName evidence="1">Uncharacterized protein</fullName>
    </submittedName>
</protein>
<dbReference type="EMBL" id="BAABCQ010000019">
    <property type="protein sequence ID" value="GAA3963833.1"/>
    <property type="molecule type" value="Genomic_DNA"/>
</dbReference>
<evidence type="ECO:0000313" key="2">
    <source>
        <dbReference type="Proteomes" id="UP001500034"/>
    </source>
</evidence>
<accession>A0ABP7PE53</accession>
<name>A0ABP7PE53_9ACTN</name>
<reference evidence="2" key="1">
    <citation type="journal article" date="2019" name="Int. J. Syst. Evol. Microbiol.">
        <title>The Global Catalogue of Microorganisms (GCM) 10K type strain sequencing project: providing services to taxonomists for standard genome sequencing and annotation.</title>
        <authorList>
            <consortium name="The Broad Institute Genomics Platform"/>
            <consortium name="The Broad Institute Genome Sequencing Center for Infectious Disease"/>
            <person name="Wu L."/>
            <person name="Ma J."/>
        </authorList>
    </citation>
    <scope>NUCLEOTIDE SEQUENCE [LARGE SCALE GENOMIC DNA]</scope>
    <source>
        <strain evidence="2">JCM 17027</strain>
    </source>
</reference>
<sequence>MNRLPPDTFATFCRGMDTGLLQRILTDSRRPARAVGEGAGWGWVLQDAGAAPYGQGAEELARDITGYRFVELVGDRAETVFLASTPACECPHGQNYMVPHCPEHPFQFAYHRGGFEQLYFNLGARRESRRGGAMPDLLLREFLEAGVVGREPPEPGFNEDGAVTMRLISRHFGLPALP</sequence>
<dbReference type="RefSeq" id="WP_345590306.1">
    <property type="nucleotide sequence ID" value="NZ_BAABCQ010000019.1"/>
</dbReference>
<dbReference type="Proteomes" id="UP001500034">
    <property type="component" value="Unassembled WGS sequence"/>
</dbReference>
<gene>
    <name evidence="1" type="ORF">GCM10022384_14850</name>
</gene>
<organism evidence="1 2">
    <name type="scientific">Streptomyces marokkonensis</name>
    <dbReference type="NCBI Taxonomy" id="324855"/>
    <lineage>
        <taxon>Bacteria</taxon>
        <taxon>Bacillati</taxon>
        <taxon>Actinomycetota</taxon>
        <taxon>Actinomycetes</taxon>
        <taxon>Kitasatosporales</taxon>
        <taxon>Streptomycetaceae</taxon>
        <taxon>Streptomyces</taxon>
    </lineage>
</organism>
<keyword evidence="2" id="KW-1185">Reference proteome</keyword>
<proteinExistence type="predicted"/>
<evidence type="ECO:0000313" key="1">
    <source>
        <dbReference type="EMBL" id="GAA3963833.1"/>
    </source>
</evidence>